<protein>
    <submittedName>
        <fullName evidence="1">Uncharacterized protein</fullName>
    </submittedName>
</protein>
<name>A0ABU4RVS2_9GAMM</name>
<sequence length="117" mass="13235">MSALAQEQMKWAQRCGKRMGALRKKQHSCTVNARDKYSDTIDVCNEIESGSVSHSMGFSYFDLYSFTINPAVHGNQYCSDKMKNARDKHFDKCDYDFDNSKLKDTSCAGAAGWGIKR</sequence>
<evidence type="ECO:0000313" key="2">
    <source>
        <dbReference type="Proteomes" id="UP001273505"/>
    </source>
</evidence>
<organism evidence="1 2">
    <name type="scientific">Gilvimarinus gilvus</name>
    <dbReference type="NCBI Taxonomy" id="3058038"/>
    <lineage>
        <taxon>Bacteria</taxon>
        <taxon>Pseudomonadati</taxon>
        <taxon>Pseudomonadota</taxon>
        <taxon>Gammaproteobacteria</taxon>
        <taxon>Cellvibrionales</taxon>
        <taxon>Cellvibrionaceae</taxon>
        <taxon>Gilvimarinus</taxon>
    </lineage>
</organism>
<evidence type="ECO:0000313" key="1">
    <source>
        <dbReference type="EMBL" id="MDX6848306.1"/>
    </source>
</evidence>
<keyword evidence="2" id="KW-1185">Reference proteome</keyword>
<reference evidence="1 2" key="1">
    <citation type="submission" date="2023-11" db="EMBL/GenBank/DDBJ databases">
        <title>Gilvimarinus fulvus sp. nov., isolated from the surface of Kelp.</title>
        <authorList>
            <person name="Sun Y.Y."/>
            <person name="Gong Y."/>
            <person name="Du Z.J."/>
        </authorList>
    </citation>
    <scope>NUCLEOTIDE SEQUENCE [LARGE SCALE GENOMIC DNA]</scope>
    <source>
        <strain evidence="1 2">SDUM040013</strain>
    </source>
</reference>
<accession>A0ABU4RVS2</accession>
<proteinExistence type="predicted"/>
<dbReference type="Proteomes" id="UP001273505">
    <property type="component" value="Unassembled WGS sequence"/>
</dbReference>
<dbReference type="EMBL" id="JAXAFO010000003">
    <property type="protein sequence ID" value="MDX6848306.1"/>
    <property type="molecule type" value="Genomic_DNA"/>
</dbReference>
<comment type="caution">
    <text evidence="1">The sequence shown here is derived from an EMBL/GenBank/DDBJ whole genome shotgun (WGS) entry which is preliminary data.</text>
</comment>
<dbReference type="RefSeq" id="WP_302722954.1">
    <property type="nucleotide sequence ID" value="NZ_JAULRU010000577.1"/>
</dbReference>
<gene>
    <name evidence="1" type="ORF">SCD92_02970</name>
</gene>